<reference evidence="1 2" key="1">
    <citation type="journal article" date="2007" name="Appl. Environ. Microbiol.">
        <title>Rhizobial factors required for stem nodule maturation and maintenance in Sesbania rostrata-Azorhizobium caulinodans ORS571 symbiosis.</title>
        <authorList>
            <person name="Suzuki S."/>
            <person name="Aono T."/>
            <person name="Lee KB."/>
            <person name="Suzuki T."/>
            <person name="Liu CT."/>
            <person name="Miwa H."/>
            <person name="Wakao S."/>
            <person name="Iki T."/>
            <person name="Oyaizu H."/>
        </authorList>
    </citation>
    <scope>NUCLEOTIDE SEQUENCE [LARGE SCALE GENOMIC DNA]</scope>
    <source>
        <strain evidence="2">ATCC 43989 / DSM 5975 / JCM 20966 / LMG 6465 / NBRC 14845 / NCIMB 13405 / ORS 571</strain>
    </source>
</reference>
<gene>
    <name evidence="1" type="ordered locus">AZC_3370</name>
</gene>
<organism evidence="1 2">
    <name type="scientific">Azorhizobium caulinodans (strain ATCC 43989 / DSM 5975 / JCM 20966 / LMG 6465 / NBRC 14845 / NCIMB 13405 / ORS 571)</name>
    <dbReference type="NCBI Taxonomy" id="438753"/>
    <lineage>
        <taxon>Bacteria</taxon>
        <taxon>Pseudomonadati</taxon>
        <taxon>Pseudomonadota</taxon>
        <taxon>Alphaproteobacteria</taxon>
        <taxon>Hyphomicrobiales</taxon>
        <taxon>Xanthobacteraceae</taxon>
        <taxon>Azorhizobium</taxon>
    </lineage>
</organism>
<reference evidence="1 2" key="3">
    <citation type="journal article" date="2008" name="BMC Genomics">
        <title>The genome of the versatile nitrogen fixer Azorhizobium caulinodans ORS571.</title>
        <authorList>
            <person name="Lee KB."/>
            <person name="Backer P.D."/>
            <person name="Aono T."/>
            <person name="Liu CT."/>
            <person name="Suzuki S."/>
            <person name="Suzuki T."/>
            <person name="Kaneko T."/>
            <person name="Yamada M."/>
            <person name="Tabata S."/>
            <person name="Kupfer D.M."/>
            <person name="Najar F.Z."/>
            <person name="Wiley G.B."/>
            <person name="Roe B."/>
            <person name="Binnewies T.T."/>
            <person name="Ussery D.W."/>
            <person name="D'Haeze W."/>
            <person name="Herder J.D."/>
            <person name="Gevers D."/>
            <person name="Vereecke D."/>
            <person name="Holsters M."/>
            <person name="Oyaizu H."/>
        </authorList>
    </citation>
    <scope>NUCLEOTIDE SEQUENCE [LARGE SCALE GENOMIC DNA]</scope>
    <source>
        <strain evidence="2">ATCC 43989 / DSM 5975 / JCM 20966 / LMG 6465 / NBRC 14845 / NCIMB 13405 / ORS 571</strain>
    </source>
</reference>
<name>A8II72_AZOC5</name>
<dbReference type="Proteomes" id="UP000000270">
    <property type="component" value="Chromosome"/>
</dbReference>
<reference evidence="2" key="2">
    <citation type="submission" date="2007-04" db="EMBL/GenBank/DDBJ databases">
        <title>Complete genome sequence of the nitrogen-fixing bacterium Azorhizobium caulinodans ORS571.</title>
        <authorList>
            <person name="Lee K.B."/>
            <person name="Backer P.D."/>
            <person name="Aono T."/>
            <person name="Liu C.T."/>
            <person name="Suzuki S."/>
            <person name="Suzuki T."/>
            <person name="Kaneko T."/>
            <person name="Yamada M."/>
            <person name="Tabata S."/>
            <person name="Kupfer D.M."/>
            <person name="Najar F.Z."/>
            <person name="Wiley G.B."/>
            <person name="Roe B."/>
            <person name="Binnewies T."/>
            <person name="Ussery D."/>
            <person name="Vereecke D."/>
            <person name="Gevers D."/>
            <person name="Holsters M."/>
            <person name="Oyaizu H."/>
        </authorList>
    </citation>
    <scope>NUCLEOTIDE SEQUENCE [LARGE SCALE GENOMIC DNA]</scope>
    <source>
        <strain evidence="2">ATCC 43989 / DSM 5975 / JCM 20966 / LMG 6465 / NBRC 14845 / NCIMB 13405 / ORS 571</strain>
    </source>
</reference>
<keyword evidence="2" id="KW-1185">Reference proteome</keyword>
<proteinExistence type="predicted"/>
<dbReference type="EMBL" id="AP009384">
    <property type="protein sequence ID" value="BAF89368.1"/>
    <property type="molecule type" value="Genomic_DNA"/>
</dbReference>
<evidence type="ECO:0000313" key="2">
    <source>
        <dbReference type="Proteomes" id="UP000000270"/>
    </source>
</evidence>
<dbReference type="KEGG" id="azc:AZC_3370"/>
<sequence length="286" mass="30375">MRRGRRVPHLASWPPFLQPVAQGSDVQKDNRCARGILRSGPYGGFTTRPRLPDGAFRRMGPIFGASGRAFGPAAFSGGEMPLAHDLSVADVEAPVTEPPLETGSREGGRFTAQIDAIGEDRAPALAALPGLGRLLTQGDRVDAHDHVLVLGGDALSLALLMWRGGFTNVGCAPRNLDCVAHGIAEALIVSQMPRGEEMDRLLARARFALKDGGWLLAAFDNARHISVPHLYGRLTASGFVADELASDGRGGLWLAARKRAHLRLVPARGMERAMAGSRGGLAAMGR</sequence>
<reference evidence="1 2" key="6">
    <citation type="journal article" date="2011" name="Appl. Environ. Microbiol.">
        <title>Involvement of the azorhizobial chromosome partition gene (parA) in the onset of bacteroid differentiation during Sesbania rostrata stem nodule development.</title>
        <authorList>
            <person name="Liu CT."/>
            <person name="Lee KB."/>
            <person name="Wang YS."/>
            <person name="Peng MH."/>
            <person name="Lee KT."/>
            <person name="Suzuki S."/>
            <person name="Suzuki T."/>
            <person name="Oyaizu H."/>
        </authorList>
    </citation>
    <scope>NUCLEOTIDE SEQUENCE [LARGE SCALE GENOMIC DNA]</scope>
    <source>
        <strain evidence="2">ATCC 43989 / DSM 5975 / JCM 20966 / LMG 6465 / NBRC 14845 / NCIMB 13405 / ORS 571</strain>
    </source>
</reference>
<accession>A8II72</accession>
<dbReference type="AlphaFoldDB" id="A8II72"/>
<evidence type="ECO:0000313" key="1">
    <source>
        <dbReference type="EMBL" id="BAF89368.1"/>
    </source>
</evidence>
<protein>
    <submittedName>
        <fullName evidence="1">Uncharacterized protein</fullName>
    </submittedName>
</protein>
<reference evidence="1 2" key="5">
    <citation type="journal article" date="2010" name="Appl. Environ. Microbiol.">
        <title>phrR-like gene praR of Azorhizobium caulinodans ORS571 is essential for symbiosis with Sesbania rostrata and is involved in expression of reb genes.</title>
        <authorList>
            <person name="Akiba N."/>
            <person name="Aono T."/>
            <person name="Toyazaki H."/>
            <person name="Sato S."/>
            <person name="Oyaizu H."/>
        </authorList>
    </citation>
    <scope>NUCLEOTIDE SEQUENCE [LARGE SCALE GENOMIC DNA]</scope>
    <source>
        <strain evidence="2">ATCC 43989 / DSM 5975 / JCM 20966 / LMG 6465 / NBRC 14845 / NCIMB 13405 / ORS 571</strain>
    </source>
</reference>
<dbReference type="HOGENOM" id="CLU_971992_0_0_5"/>
<reference evidence="1 2" key="4">
    <citation type="journal article" date="2009" name="Appl. Environ. Microbiol.">
        <title>Comparative genome-wide transcriptional profiling of Azorhizobium caulinodans ORS571 grown under free-living and symbiotic conditions.</title>
        <authorList>
            <person name="Tsukada S."/>
            <person name="Aono T."/>
            <person name="Akiba N."/>
            <person name="Lee KB."/>
            <person name="Liu CT."/>
            <person name="Toyazaki H."/>
            <person name="Oyaizu H."/>
        </authorList>
    </citation>
    <scope>NUCLEOTIDE SEQUENCE [LARGE SCALE GENOMIC DNA]</scope>
    <source>
        <strain evidence="2">ATCC 43989 / DSM 5975 / JCM 20966 / LMG 6465 / NBRC 14845 / NCIMB 13405 / ORS 571</strain>
    </source>
</reference>